<dbReference type="AlphaFoldDB" id="A0A392SVW7"/>
<keyword evidence="2" id="KW-1185">Reference proteome</keyword>
<sequence length="27" mass="2950">ILAPPLPIALGVEEYVEKSHIGYVRDA</sequence>
<reference evidence="1 2" key="1">
    <citation type="journal article" date="2018" name="Front. Plant Sci.">
        <title>Red Clover (Trifolium pratense) and Zigzag Clover (T. medium) - A Picture of Genomic Similarities and Differences.</title>
        <authorList>
            <person name="Dluhosova J."/>
            <person name="Istvanek J."/>
            <person name="Nedelnik J."/>
            <person name="Repkova J."/>
        </authorList>
    </citation>
    <scope>NUCLEOTIDE SEQUENCE [LARGE SCALE GENOMIC DNA]</scope>
    <source>
        <strain evidence="2">cv. 10/8</strain>
        <tissue evidence="1">Leaf</tissue>
    </source>
</reference>
<proteinExistence type="predicted"/>
<dbReference type="EMBL" id="LXQA010440575">
    <property type="protein sequence ID" value="MCI52006.1"/>
    <property type="molecule type" value="Genomic_DNA"/>
</dbReference>
<organism evidence="1 2">
    <name type="scientific">Trifolium medium</name>
    <dbReference type="NCBI Taxonomy" id="97028"/>
    <lineage>
        <taxon>Eukaryota</taxon>
        <taxon>Viridiplantae</taxon>
        <taxon>Streptophyta</taxon>
        <taxon>Embryophyta</taxon>
        <taxon>Tracheophyta</taxon>
        <taxon>Spermatophyta</taxon>
        <taxon>Magnoliopsida</taxon>
        <taxon>eudicotyledons</taxon>
        <taxon>Gunneridae</taxon>
        <taxon>Pentapetalae</taxon>
        <taxon>rosids</taxon>
        <taxon>fabids</taxon>
        <taxon>Fabales</taxon>
        <taxon>Fabaceae</taxon>
        <taxon>Papilionoideae</taxon>
        <taxon>50 kb inversion clade</taxon>
        <taxon>NPAAA clade</taxon>
        <taxon>Hologalegina</taxon>
        <taxon>IRL clade</taxon>
        <taxon>Trifolieae</taxon>
        <taxon>Trifolium</taxon>
    </lineage>
</organism>
<evidence type="ECO:0000313" key="2">
    <source>
        <dbReference type="Proteomes" id="UP000265520"/>
    </source>
</evidence>
<name>A0A392SVW7_9FABA</name>
<comment type="caution">
    <text evidence="1">The sequence shown here is derived from an EMBL/GenBank/DDBJ whole genome shotgun (WGS) entry which is preliminary data.</text>
</comment>
<dbReference type="Proteomes" id="UP000265520">
    <property type="component" value="Unassembled WGS sequence"/>
</dbReference>
<accession>A0A392SVW7</accession>
<evidence type="ECO:0000313" key="1">
    <source>
        <dbReference type="EMBL" id="MCI52006.1"/>
    </source>
</evidence>
<feature type="non-terminal residue" evidence="1">
    <location>
        <position position="1"/>
    </location>
</feature>
<protein>
    <submittedName>
        <fullName evidence="1">Uncharacterized protein</fullName>
    </submittedName>
</protein>